<organism evidence="3">
    <name type="scientific">termite gut metagenome</name>
    <dbReference type="NCBI Taxonomy" id="433724"/>
    <lineage>
        <taxon>unclassified sequences</taxon>
        <taxon>metagenomes</taxon>
        <taxon>organismal metagenomes</taxon>
    </lineage>
</organism>
<dbReference type="InterPro" id="IPR012910">
    <property type="entry name" value="Plug_dom"/>
</dbReference>
<dbReference type="PANTHER" id="PTHR30069:SF29">
    <property type="entry name" value="HEMOGLOBIN AND HEMOGLOBIN-HAPTOGLOBIN-BINDING PROTEIN 1-RELATED"/>
    <property type="match status" value="1"/>
</dbReference>
<dbReference type="PANTHER" id="PTHR30069">
    <property type="entry name" value="TONB-DEPENDENT OUTER MEMBRANE RECEPTOR"/>
    <property type="match status" value="1"/>
</dbReference>
<keyword evidence="1" id="KW-0732">Signal</keyword>
<dbReference type="GO" id="GO:0015344">
    <property type="term" value="F:siderophore uptake transmembrane transporter activity"/>
    <property type="evidence" value="ECO:0007669"/>
    <property type="project" value="TreeGrafter"/>
</dbReference>
<gene>
    <name evidence="3" type="ORF">EZS27_026305</name>
</gene>
<dbReference type="InterPro" id="IPR037066">
    <property type="entry name" value="Plug_dom_sf"/>
</dbReference>
<dbReference type="InterPro" id="IPR039426">
    <property type="entry name" value="TonB-dep_rcpt-like"/>
</dbReference>
<comment type="caution">
    <text evidence="3">The sequence shown here is derived from an EMBL/GenBank/DDBJ whole genome shotgun (WGS) entry which is preliminary data.</text>
</comment>
<name>A0A5J4QTX6_9ZZZZ</name>
<protein>
    <submittedName>
        <fullName evidence="3">TonB-dependent receptor SusC</fullName>
    </submittedName>
</protein>
<dbReference type="EMBL" id="SNRY01002589">
    <property type="protein sequence ID" value="KAA6324360.1"/>
    <property type="molecule type" value="Genomic_DNA"/>
</dbReference>
<feature type="domain" description="TonB-dependent receptor plug" evidence="2">
    <location>
        <begin position="686"/>
        <end position="771"/>
    </location>
</feature>
<dbReference type="Pfam" id="PF07715">
    <property type="entry name" value="Plug"/>
    <property type="match status" value="1"/>
</dbReference>
<sequence>MKYAVFILLASLFPVSLYAQQDVLVSPDSIVSSFTKQLSAYPMEKIHVQTDKSYYLGGEDVWFRAFLVDALSHRPDTSSRYVYAELIDPLDALVCRVKVRPVEGAYHGYMSLPEDLAEGAYQLRFYTRFMEGQGDDYFFKRKIMVGDPLSALYYTQATFTYDDKKRIKTELQFIDAETQTPIIPEEIQILDEKQRLKTYDPDENGLIRLTLEPPKKGKMSVLYVKYDYKGKFHKEYIPIEISNDDFDVSFFPEGGQLPSGVHNKVAFKAVNSSGMGENISGVIVSEQGDTVDTFVSQHLGMGSFSLFTVTGKKNFALCKNDKGVERKFALPAALDSVVALKVNNLNDRINISVSQSAGFTFPEPLYLVIHCRGVVLNVSLWDDTKEFISINKADFPSSIFQILLTDSQLNPVSERLIFVINENDLAQLSFTTDKTDYKKRDSIFAQINISNSDRQALTGNFSLSVTSDRDVLPDTTVNVLSTLLLTSELKGYIESPAYYFIERNNTKMYHLDMLLLTQGWRRYDVSSVLQGKIKTPESYLELGPTISGMVKGGLLMTNPAADYPVKILAMEQGVFGQTTTDNKGRFVFNIPEFRDSIRFVVQATTPKNGSRVELLLDTAIYPKSHFTLPQTQMGNRKLFEKYLGKADDKFIQENGMHTIYLDEVVVTAKRNIMKAGKSSYSSPFNTIITAEELEKRRPRSLLSLLATIGGVVVSGDRVSIRNNGEPLILVDDVQVENDYLSMFEIDDLDEIEVVKDGAQTVIFGSRGANGVIILTTKRGFNQALRKAEQFNIKSIMPFGYQSPKEFYSPVYATPEELSNNVPDLRTTIYWNPNVQIVDGKASAHFYAADDATTYSVIIEGVTDDGKLIYAKETIARTK</sequence>
<evidence type="ECO:0000259" key="2">
    <source>
        <dbReference type="Pfam" id="PF07715"/>
    </source>
</evidence>
<dbReference type="Gene3D" id="2.60.40.1930">
    <property type="match status" value="1"/>
</dbReference>
<evidence type="ECO:0000256" key="1">
    <source>
        <dbReference type="ARBA" id="ARBA00022729"/>
    </source>
</evidence>
<proteinExistence type="predicted"/>
<dbReference type="GO" id="GO:0009279">
    <property type="term" value="C:cell outer membrane"/>
    <property type="evidence" value="ECO:0007669"/>
    <property type="project" value="TreeGrafter"/>
</dbReference>
<dbReference type="SUPFAM" id="SSF56935">
    <property type="entry name" value="Porins"/>
    <property type="match status" value="1"/>
</dbReference>
<dbReference type="AlphaFoldDB" id="A0A5J4QTX6"/>
<accession>A0A5J4QTX6</accession>
<reference evidence="3" key="1">
    <citation type="submission" date="2019-03" db="EMBL/GenBank/DDBJ databases">
        <title>Single cell metagenomics reveals metabolic interactions within the superorganism composed of flagellate Streblomastix strix and complex community of Bacteroidetes bacteria on its surface.</title>
        <authorList>
            <person name="Treitli S.C."/>
            <person name="Kolisko M."/>
            <person name="Husnik F."/>
            <person name="Keeling P."/>
            <person name="Hampl V."/>
        </authorList>
    </citation>
    <scope>NUCLEOTIDE SEQUENCE</scope>
    <source>
        <strain evidence="3">STM</strain>
    </source>
</reference>
<dbReference type="PROSITE" id="PS52016">
    <property type="entry name" value="TONB_DEPENDENT_REC_3"/>
    <property type="match status" value="1"/>
</dbReference>
<dbReference type="GO" id="GO:0044718">
    <property type="term" value="P:siderophore transmembrane transport"/>
    <property type="evidence" value="ECO:0007669"/>
    <property type="project" value="TreeGrafter"/>
</dbReference>
<dbReference type="Gene3D" id="2.170.130.10">
    <property type="entry name" value="TonB-dependent receptor, plug domain"/>
    <property type="match status" value="1"/>
</dbReference>
<evidence type="ECO:0000313" key="3">
    <source>
        <dbReference type="EMBL" id="KAA6324360.1"/>
    </source>
</evidence>
<keyword evidence="3" id="KW-0675">Receptor</keyword>